<keyword evidence="3" id="KW-0808">Transferase</keyword>
<dbReference type="PANTHER" id="PTHR34220:SF7">
    <property type="entry name" value="SENSOR HISTIDINE KINASE YPDA"/>
    <property type="match status" value="1"/>
</dbReference>
<gene>
    <name evidence="3" type="ORF">MKQ68_17950</name>
</gene>
<evidence type="ECO:0000259" key="2">
    <source>
        <dbReference type="Pfam" id="PF06580"/>
    </source>
</evidence>
<feature type="transmembrane region" description="Helical" evidence="1">
    <location>
        <begin position="109"/>
        <end position="130"/>
    </location>
</feature>
<feature type="transmembrane region" description="Helical" evidence="1">
    <location>
        <begin position="12"/>
        <end position="33"/>
    </location>
</feature>
<dbReference type="Proteomes" id="UP001162741">
    <property type="component" value="Chromosome"/>
</dbReference>
<dbReference type="InterPro" id="IPR010559">
    <property type="entry name" value="Sig_transdc_His_kin_internal"/>
</dbReference>
<organism evidence="3 4">
    <name type="scientific">Chitinophaga horti</name>
    <dbReference type="NCBI Taxonomy" id="2920382"/>
    <lineage>
        <taxon>Bacteria</taxon>
        <taxon>Pseudomonadati</taxon>
        <taxon>Bacteroidota</taxon>
        <taxon>Chitinophagia</taxon>
        <taxon>Chitinophagales</taxon>
        <taxon>Chitinophagaceae</taxon>
        <taxon>Chitinophaga</taxon>
    </lineage>
</organism>
<accession>A0ABY6IX72</accession>
<feature type="domain" description="Signal transduction histidine kinase internal region" evidence="2">
    <location>
        <begin position="154"/>
        <end position="224"/>
    </location>
</feature>
<feature type="transmembrane region" description="Helical" evidence="1">
    <location>
        <begin position="78"/>
        <end position="97"/>
    </location>
</feature>
<sequence>MMEHDTRAGKIILLAALAIALFVTLPRIVIAAYLKVTPAWGVTARGLCTFLVAWLCLWINVKSVTIPGINPAKITHRLALNVALLILIKVLFHLLNIPAPSEAYSRAQVFLFNVTLVLEICLCVLIAEMYRLLKNNQQQRLSNEMLLKANAEATFEVLKTQINPHFLFNSLNTINAMIDKDIDAAKKFVANMSEVYRYILNSAGKPVVTLDDELSFTASYTKMLLERHAGGLFIEINIPAAYTHFLLPPVSLQTLIENAVKHNVVSLNNPLIIRVAISRGQLEVTNKIHQRKKEYATSTGTGLYNLHQRYLHLCDTSIDISNNEDTFMVALPLLKFSNGRYVPNLANL</sequence>
<evidence type="ECO:0000313" key="4">
    <source>
        <dbReference type="Proteomes" id="UP001162741"/>
    </source>
</evidence>
<evidence type="ECO:0000313" key="3">
    <source>
        <dbReference type="EMBL" id="UYQ91971.1"/>
    </source>
</evidence>
<keyword evidence="3" id="KW-0418">Kinase</keyword>
<dbReference type="EMBL" id="CP107006">
    <property type="protein sequence ID" value="UYQ91971.1"/>
    <property type="molecule type" value="Genomic_DNA"/>
</dbReference>
<protein>
    <submittedName>
        <fullName evidence="3">Histidine kinase</fullName>
    </submittedName>
</protein>
<keyword evidence="4" id="KW-1185">Reference proteome</keyword>
<dbReference type="RefSeq" id="WP_244842103.1">
    <property type="nucleotide sequence ID" value="NZ_CP107006.1"/>
</dbReference>
<proteinExistence type="predicted"/>
<keyword evidence="1" id="KW-1133">Transmembrane helix</keyword>
<dbReference type="PANTHER" id="PTHR34220">
    <property type="entry name" value="SENSOR HISTIDINE KINASE YPDA"/>
    <property type="match status" value="1"/>
</dbReference>
<reference evidence="3" key="1">
    <citation type="submission" date="2022-10" db="EMBL/GenBank/DDBJ databases">
        <title>Chitinophaga sp. nov., isolated from soil.</title>
        <authorList>
            <person name="Jeon C.O."/>
        </authorList>
    </citation>
    <scope>NUCLEOTIDE SEQUENCE</scope>
    <source>
        <strain evidence="3">R8</strain>
    </source>
</reference>
<dbReference type="GO" id="GO:0016301">
    <property type="term" value="F:kinase activity"/>
    <property type="evidence" value="ECO:0007669"/>
    <property type="project" value="UniProtKB-KW"/>
</dbReference>
<dbReference type="InterPro" id="IPR050640">
    <property type="entry name" value="Bact_2-comp_sensor_kinase"/>
</dbReference>
<dbReference type="Pfam" id="PF06580">
    <property type="entry name" value="His_kinase"/>
    <property type="match status" value="1"/>
</dbReference>
<keyword evidence="1" id="KW-0812">Transmembrane</keyword>
<name>A0ABY6IX72_9BACT</name>
<evidence type="ECO:0000256" key="1">
    <source>
        <dbReference type="SAM" id="Phobius"/>
    </source>
</evidence>
<feature type="transmembrane region" description="Helical" evidence="1">
    <location>
        <begin position="39"/>
        <end position="57"/>
    </location>
</feature>
<keyword evidence="1" id="KW-0472">Membrane</keyword>